<keyword evidence="1" id="KW-0472">Membrane</keyword>
<reference evidence="3 4" key="1">
    <citation type="submission" date="2019-02" db="EMBL/GenBank/DDBJ databases">
        <title>Prokaryotic population dynamics and viral predation in marine succession experiment using metagenomics: the confinement effect.</title>
        <authorList>
            <person name="Haro-Moreno J.M."/>
            <person name="Rodriguez-Valera F."/>
            <person name="Lopez-Perez M."/>
        </authorList>
    </citation>
    <scope>NUCLEOTIDE SEQUENCE [LARGE SCALE GENOMIC DNA]</scope>
    <source>
        <strain evidence="3">MED-G159</strain>
    </source>
</reference>
<comment type="caution">
    <text evidence="3">The sequence shown here is derived from an EMBL/GenBank/DDBJ whole genome shotgun (WGS) entry which is preliminary data.</text>
</comment>
<feature type="transmembrane region" description="Helical" evidence="1">
    <location>
        <begin position="15"/>
        <end position="37"/>
    </location>
</feature>
<dbReference type="InterPro" id="IPR007730">
    <property type="entry name" value="SPOR-like_dom"/>
</dbReference>
<accession>A0A520MXF5</accession>
<evidence type="ECO:0000313" key="4">
    <source>
        <dbReference type="Proteomes" id="UP000315825"/>
    </source>
</evidence>
<protein>
    <submittedName>
        <fullName evidence="3">SPOR domain-containing protein</fullName>
    </submittedName>
</protein>
<keyword evidence="1" id="KW-1133">Transmembrane helix</keyword>
<dbReference type="SUPFAM" id="SSF110997">
    <property type="entry name" value="Sporulation related repeat"/>
    <property type="match status" value="1"/>
</dbReference>
<feature type="domain" description="SPOR" evidence="2">
    <location>
        <begin position="77"/>
        <end position="156"/>
    </location>
</feature>
<dbReference type="PROSITE" id="PS51724">
    <property type="entry name" value="SPOR"/>
    <property type="match status" value="1"/>
</dbReference>
<dbReference type="InterPro" id="IPR036680">
    <property type="entry name" value="SPOR-like_sf"/>
</dbReference>
<dbReference type="GO" id="GO:0042834">
    <property type="term" value="F:peptidoglycan binding"/>
    <property type="evidence" value="ECO:0007669"/>
    <property type="project" value="InterPro"/>
</dbReference>
<gene>
    <name evidence="3" type="ORF">EVA92_04170</name>
</gene>
<keyword evidence="1" id="KW-0812">Transmembrane</keyword>
<evidence type="ECO:0000313" key="3">
    <source>
        <dbReference type="EMBL" id="RZO25917.1"/>
    </source>
</evidence>
<dbReference type="EMBL" id="SHBE01000008">
    <property type="protein sequence ID" value="RZO25917.1"/>
    <property type="molecule type" value="Genomic_DNA"/>
</dbReference>
<organism evidence="3 4">
    <name type="scientific">SAR86 cluster bacterium</name>
    <dbReference type="NCBI Taxonomy" id="2030880"/>
    <lineage>
        <taxon>Bacteria</taxon>
        <taxon>Pseudomonadati</taxon>
        <taxon>Pseudomonadota</taxon>
        <taxon>Gammaproteobacteria</taxon>
        <taxon>SAR86 cluster</taxon>
    </lineage>
</organism>
<name>A0A520MXF5_9GAMM</name>
<dbReference type="Pfam" id="PF05036">
    <property type="entry name" value="SPOR"/>
    <property type="match status" value="1"/>
</dbReference>
<sequence>MANFSFKSKKFPLKAVPTVVVSFMIGFLIVYVSSLYLREDISQLDLKQFELEELDYKFQTILENKSYEIFDSQKSVSSKKCLYYAQSGSFRSQVAAQSQINQLNDLGYKGIIETVDSSNGYNFKVIIGPFQNRSQTNNAREIFRQQNMDSIEIHECKENKNES</sequence>
<evidence type="ECO:0000256" key="1">
    <source>
        <dbReference type="SAM" id="Phobius"/>
    </source>
</evidence>
<evidence type="ECO:0000259" key="2">
    <source>
        <dbReference type="PROSITE" id="PS51724"/>
    </source>
</evidence>
<dbReference type="Gene3D" id="3.30.70.1070">
    <property type="entry name" value="Sporulation related repeat"/>
    <property type="match status" value="1"/>
</dbReference>
<dbReference type="Proteomes" id="UP000315825">
    <property type="component" value="Unassembled WGS sequence"/>
</dbReference>
<dbReference type="AlphaFoldDB" id="A0A520MXF5"/>
<proteinExistence type="predicted"/>